<dbReference type="FunFam" id="3.30.70.2460:FF:000001">
    <property type="entry name" value="DNA repair protein Rad4 family"/>
    <property type="match status" value="1"/>
</dbReference>
<dbReference type="Gene3D" id="3.30.60.290">
    <property type="entry name" value="Rad4, beta-hairpin domain BHD2"/>
    <property type="match status" value="1"/>
</dbReference>
<evidence type="ECO:0000259" key="8">
    <source>
        <dbReference type="SMART" id="SM01031"/>
    </source>
</evidence>
<dbReference type="GO" id="GO:0003697">
    <property type="term" value="F:single-stranded DNA binding"/>
    <property type="evidence" value="ECO:0007669"/>
    <property type="project" value="TreeGrafter"/>
</dbReference>
<feature type="domain" description="Rad4 beta-hairpin" evidence="9">
    <location>
        <begin position="591"/>
        <end position="665"/>
    </location>
</feature>
<gene>
    <name evidence="10" type="ORF">PLEOSDRAFT_51943</name>
</gene>
<dbReference type="InterPro" id="IPR004583">
    <property type="entry name" value="DNA_repair_Rad4"/>
</dbReference>
<dbReference type="Pfam" id="PF10404">
    <property type="entry name" value="BHD_2"/>
    <property type="match status" value="1"/>
</dbReference>
<dbReference type="SMART" id="SM01032">
    <property type="entry name" value="BHD_3"/>
    <property type="match status" value="1"/>
</dbReference>
<dbReference type="InterPro" id="IPR042488">
    <property type="entry name" value="Rad4_BHD3_sf"/>
</dbReference>
<name>A0A067NNK2_PLEO1</name>
<dbReference type="PANTHER" id="PTHR12135:SF0">
    <property type="entry name" value="DNA REPAIR PROTEIN COMPLEMENTING XP-C CELLS"/>
    <property type="match status" value="1"/>
</dbReference>
<comment type="similarity">
    <text evidence="2">Belongs to the XPC family.</text>
</comment>
<dbReference type="Gene3D" id="3.30.70.2460">
    <property type="entry name" value="Rad4, beta-hairpin domain BHD3"/>
    <property type="match status" value="1"/>
</dbReference>
<evidence type="ECO:0000256" key="4">
    <source>
        <dbReference type="ARBA" id="ARBA00023204"/>
    </source>
</evidence>
<dbReference type="InParanoid" id="A0A067NNK2"/>
<dbReference type="GO" id="GO:0006298">
    <property type="term" value="P:mismatch repair"/>
    <property type="evidence" value="ECO:0007669"/>
    <property type="project" value="TreeGrafter"/>
</dbReference>
<organism evidence="10 11">
    <name type="scientific">Pleurotus ostreatus (strain PC15)</name>
    <name type="common">Oyster mushroom</name>
    <dbReference type="NCBI Taxonomy" id="1137138"/>
    <lineage>
        <taxon>Eukaryota</taxon>
        <taxon>Fungi</taxon>
        <taxon>Dikarya</taxon>
        <taxon>Basidiomycota</taxon>
        <taxon>Agaricomycotina</taxon>
        <taxon>Agaricomycetes</taxon>
        <taxon>Agaricomycetidae</taxon>
        <taxon>Agaricales</taxon>
        <taxon>Pleurotineae</taxon>
        <taxon>Pleurotaceae</taxon>
        <taxon>Pleurotus</taxon>
    </lineage>
</organism>
<evidence type="ECO:0000256" key="6">
    <source>
        <dbReference type="SAM" id="MobiDB-lite"/>
    </source>
</evidence>
<proteinExistence type="inferred from homology"/>
<dbReference type="InterPro" id="IPR018325">
    <property type="entry name" value="Rad4/PNGase_transGLS-fold"/>
</dbReference>
<dbReference type="FunCoup" id="A0A067NNK2">
    <property type="interactions" value="78"/>
</dbReference>
<feature type="domain" description="Rad4 beta-hairpin" evidence="8">
    <location>
        <begin position="518"/>
        <end position="584"/>
    </location>
</feature>
<dbReference type="AlphaFoldDB" id="A0A067NNK2"/>
<evidence type="ECO:0000256" key="5">
    <source>
        <dbReference type="ARBA" id="ARBA00023242"/>
    </source>
</evidence>
<dbReference type="InterPro" id="IPR038765">
    <property type="entry name" value="Papain-like_cys_pep_sf"/>
</dbReference>
<reference evidence="11" key="1">
    <citation type="journal article" date="2014" name="Proc. Natl. Acad. Sci. U.S.A.">
        <title>Extensive sampling of basidiomycete genomes demonstrates inadequacy of the white-rot/brown-rot paradigm for wood decay fungi.</title>
        <authorList>
            <person name="Riley R."/>
            <person name="Salamov A.A."/>
            <person name="Brown D.W."/>
            <person name="Nagy L.G."/>
            <person name="Floudas D."/>
            <person name="Held B.W."/>
            <person name="Levasseur A."/>
            <person name="Lombard V."/>
            <person name="Morin E."/>
            <person name="Otillar R."/>
            <person name="Lindquist E.A."/>
            <person name="Sun H."/>
            <person name="LaButti K.M."/>
            <person name="Schmutz J."/>
            <person name="Jabbour D."/>
            <person name="Luo H."/>
            <person name="Baker S.E."/>
            <person name="Pisabarro A.G."/>
            <person name="Walton J.D."/>
            <person name="Blanchette R.A."/>
            <person name="Henrissat B."/>
            <person name="Martin F."/>
            <person name="Cullen D."/>
            <person name="Hibbett D.S."/>
            <person name="Grigoriev I.V."/>
        </authorList>
    </citation>
    <scope>NUCLEOTIDE SEQUENCE [LARGE SCALE GENOMIC DNA]</scope>
    <source>
        <strain evidence="11">PC15</strain>
    </source>
</reference>
<dbReference type="SUPFAM" id="SSF54001">
    <property type="entry name" value="Cysteine proteinases"/>
    <property type="match status" value="1"/>
</dbReference>
<dbReference type="GO" id="GO:0003684">
    <property type="term" value="F:damaged DNA binding"/>
    <property type="evidence" value="ECO:0007669"/>
    <property type="project" value="InterPro"/>
</dbReference>
<feature type="region of interest" description="Disordered" evidence="6">
    <location>
        <begin position="770"/>
        <end position="872"/>
    </location>
</feature>
<dbReference type="EMBL" id="KL198010">
    <property type="protein sequence ID" value="KDQ25687.1"/>
    <property type="molecule type" value="Genomic_DNA"/>
</dbReference>
<dbReference type="Proteomes" id="UP000027073">
    <property type="component" value="Unassembled WGS sequence"/>
</dbReference>
<dbReference type="OrthoDB" id="300780at2759"/>
<feature type="region of interest" description="Disordered" evidence="6">
    <location>
        <begin position="362"/>
        <end position="384"/>
    </location>
</feature>
<dbReference type="VEuPathDB" id="FungiDB:PLEOSDRAFT_51943"/>
<evidence type="ECO:0000313" key="11">
    <source>
        <dbReference type="Proteomes" id="UP000027073"/>
    </source>
</evidence>
<dbReference type="GO" id="GO:0071942">
    <property type="term" value="C:XPC complex"/>
    <property type="evidence" value="ECO:0007669"/>
    <property type="project" value="TreeGrafter"/>
</dbReference>
<keyword evidence="5" id="KW-0539">Nucleus</keyword>
<dbReference type="GO" id="GO:0005737">
    <property type="term" value="C:cytoplasm"/>
    <property type="evidence" value="ECO:0007669"/>
    <property type="project" value="TreeGrafter"/>
</dbReference>
<dbReference type="GO" id="GO:0000111">
    <property type="term" value="C:nucleotide-excision repair factor 2 complex"/>
    <property type="evidence" value="ECO:0007669"/>
    <property type="project" value="TreeGrafter"/>
</dbReference>
<dbReference type="InterPro" id="IPR018326">
    <property type="entry name" value="Rad4_beta-hairpin_dom1"/>
</dbReference>
<dbReference type="Pfam" id="PF10403">
    <property type="entry name" value="BHD_1"/>
    <property type="match status" value="1"/>
</dbReference>
<feature type="compositionally biased region" description="Polar residues" evidence="6">
    <location>
        <begin position="789"/>
        <end position="799"/>
    </location>
</feature>
<evidence type="ECO:0000259" key="9">
    <source>
        <dbReference type="SMART" id="SM01032"/>
    </source>
</evidence>
<comment type="subcellular location">
    <subcellularLocation>
        <location evidence="1">Nucleus</location>
    </subcellularLocation>
</comment>
<dbReference type="Pfam" id="PF10405">
    <property type="entry name" value="BHD_3"/>
    <property type="match status" value="1"/>
</dbReference>
<dbReference type="InterPro" id="IPR018327">
    <property type="entry name" value="BHD_2"/>
</dbReference>
<evidence type="ECO:0000259" key="7">
    <source>
        <dbReference type="SMART" id="SM01030"/>
    </source>
</evidence>
<dbReference type="SMART" id="SM01031">
    <property type="entry name" value="BHD_2"/>
    <property type="match status" value="1"/>
</dbReference>
<evidence type="ECO:0008006" key="12">
    <source>
        <dbReference type="Google" id="ProtNLM"/>
    </source>
</evidence>
<feature type="region of interest" description="Disordered" evidence="6">
    <location>
        <begin position="258"/>
        <end position="328"/>
    </location>
</feature>
<feature type="domain" description="Rad4 beta-hairpin" evidence="7">
    <location>
        <begin position="462"/>
        <end position="516"/>
    </location>
</feature>
<keyword evidence="4" id="KW-0234">DNA repair</keyword>
<dbReference type="STRING" id="1137138.A0A067NNK2"/>
<feature type="compositionally biased region" description="Basic residues" evidence="6">
    <location>
        <begin position="261"/>
        <end position="272"/>
    </location>
</feature>
<evidence type="ECO:0000313" key="10">
    <source>
        <dbReference type="EMBL" id="KDQ25687.1"/>
    </source>
</evidence>
<dbReference type="GO" id="GO:0006289">
    <property type="term" value="P:nucleotide-excision repair"/>
    <property type="evidence" value="ECO:0007669"/>
    <property type="project" value="InterPro"/>
</dbReference>
<sequence length="872" mass="97622">MDPINNSTLSSDDSDDELDWEEVEVPRAEHLEITLQPKATSTKASTKRKGLSHTERLTRIHCHKIHTICLIANGWIRNHWINDELLQARLLSLTPLPLQNSFAMIHKSRVPDAARRGYLFEASITRLAEWWSESFFEVTPEGHLRNRTFEDVQLGLEAQGFRSLAEPAAKKPAAPAPAFLELIQSLHQSPTIDNETLQDILDDDGEFIRTPKSLMKHALMRKGSRDLSAQLFTALCRSLGIPTRLVVSIQSVPWQANINKPKAKPRTKKGKGKAIESQASSQSLNGDLKEQAKSNPIIKLRKQKPKGNRLGGPSPAASSSARNHIPSPSVTPPVFWTEVFSRGDGRWLAVDPVRCIVNKRKAFDPSPGASAPPGPSSFGSLGTPAPQKNRMAYVLAFEEDGYARDVTRRYAREYGAKVSKVQGQGRGKGRLEWWNRVLSIVHRPYRLHRDDIEDEELDANEMKEAMPTTISGFKDHPLYVLTRHLHQNQIIYPEPPDTPELGKFRGEPVYPRSAVVDLKSSENWLRSEGRVVKAGCQPLKMVKARSGTVNKLREIETLKTAGAGNGEVMQGLYARGQTEMYVPPPVIDGIVPKNNFGNIDLYVPSMLPRGGVHVPFKGVAKIARQLGLDYAEAVTRFDFKNRRALPVIEGVVIAVENEDVLLEAYWEAEKEAEEKAHKQREERVVKRWKRLIQALQIRQRLQNQYQNTHDEMPPADHHQPDTDQAGGFLVGADDVVQPFHLPRNFHPVLPSYPPLNLVPKSMKELAARMDTTSVTADDVSESPLPPETEATTDQAMPKSTRTHNGKALKLGATRSSARVSRQKRKKDNDSEDESMASDSPLLKKRRTKGSDESMPVPSSSRVLRPRLPRREA</sequence>
<dbReference type="SMART" id="SM01030">
    <property type="entry name" value="BHD_1"/>
    <property type="match status" value="1"/>
</dbReference>
<evidence type="ECO:0000256" key="1">
    <source>
        <dbReference type="ARBA" id="ARBA00004123"/>
    </source>
</evidence>
<dbReference type="Pfam" id="PF03835">
    <property type="entry name" value="Rad4"/>
    <property type="match status" value="1"/>
</dbReference>
<dbReference type="InterPro" id="IPR018328">
    <property type="entry name" value="Rad4_beta-hairpin_dom3"/>
</dbReference>
<keyword evidence="3" id="KW-0227">DNA damage</keyword>
<dbReference type="PANTHER" id="PTHR12135">
    <property type="entry name" value="DNA REPAIR PROTEIN XP-C / RAD4"/>
    <property type="match status" value="1"/>
</dbReference>
<dbReference type="Gene3D" id="3.90.260.10">
    <property type="entry name" value="Transglutaminase-like"/>
    <property type="match status" value="1"/>
</dbReference>
<accession>A0A067NNK2</accession>
<evidence type="ECO:0000256" key="2">
    <source>
        <dbReference type="ARBA" id="ARBA00009525"/>
    </source>
</evidence>
<protein>
    <recommendedName>
        <fullName evidence="12">Rad4-domain-containing protein</fullName>
    </recommendedName>
</protein>
<evidence type="ECO:0000256" key="3">
    <source>
        <dbReference type="ARBA" id="ARBA00022763"/>
    </source>
</evidence>
<dbReference type="HOGENOM" id="CLU_003639_2_0_1"/>
<feature type="compositionally biased region" description="Basic residues" evidence="6">
    <location>
        <begin position="863"/>
        <end position="872"/>
    </location>
</feature>
<dbReference type="InterPro" id="IPR036985">
    <property type="entry name" value="Transglutaminase-like_sf"/>
</dbReference>
<dbReference type="Gene3D" id="2.20.20.110">
    <property type="entry name" value="Rad4, beta-hairpin domain BHD1"/>
    <property type="match status" value="1"/>
</dbReference>